<dbReference type="Pfam" id="PF00672">
    <property type="entry name" value="HAMP"/>
    <property type="match status" value="1"/>
</dbReference>
<dbReference type="CDD" id="cd06225">
    <property type="entry name" value="HAMP"/>
    <property type="match status" value="1"/>
</dbReference>
<dbReference type="PANTHER" id="PTHR32089:SF112">
    <property type="entry name" value="LYSOZYME-LIKE PROTEIN-RELATED"/>
    <property type="match status" value="1"/>
</dbReference>
<evidence type="ECO:0000259" key="13">
    <source>
        <dbReference type="PROSITE" id="PS50112"/>
    </source>
</evidence>
<dbReference type="SUPFAM" id="SSF55785">
    <property type="entry name" value="PYP-like sensor domain (PAS domain)"/>
    <property type="match status" value="1"/>
</dbReference>
<evidence type="ECO:0000256" key="3">
    <source>
        <dbReference type="ARBA" id="ARBA00022679"/>
    </source>
</evidence>
<sequence length="803" mass="85611">MGIRRKMFLPFVAAIVVLGGASLWVLYSSLENLEEKFIGHVLAGKAAEVQSAIESASRAAMEQAVLFSRIPGVQAAYEEALGGNISDESDPAVQRAREAIRRELGGLLQGYEAGMGRKLQLHYHLPNVRSLVRLWRDKQVVRGGQKLDVSDDLSSFRPTVAEVNRSGKPVMGIELGEGGFAIRGVTPVLSAQGKPVGSVETLADFAAVLQGASSGGQQLILYMNAEHLKITAALRDSAKYPLLADRYVLVSGGKDAQAEKLVSPALLDRGAKGLAQETREGLALGAFPIKDYKGTQVGVVVAVLDIRTEKALISMVEYTLAGMLLLLLAVPTGIAGYAFNKLVARPVDLIVEKIKDITEDKADLTAKLPADSGDEMASLAQWFNRLMDKLSGFISLNKAVLDAVPDPLFVVDKDRRILLANKATAELAGHNQDALRGQGCADIFGTDVCGTTRCPVRMIQDGKAVAQDTVIDCRKAGKRMVIKPFVQAVRDAHGHEFGWLEFAQNITGVVEREEALQEHLDQLQTVNAEISHVAGEITGSLRTISTQVEEVNRGAGVQRRRVEETMAAMTQMTGAARDVAHSAQAAATQAEEARGAAAEGEQVVRQATGVINAVKDQTELLKANMGALGQRAQDIGRILTVISDIADQTNLLALNAAIEAARAGEAGRGFAVVADEVRKLAEKTMTATGEVTQVISAIQQETHRNLEVTEQAARTVDEATMLSGRSGENLHRIVELVTGTAGQVQSIAAAVEEQSAVSVHISKALDDVSAVSEDTAKGMDESAHSLAQLGQLAERLKTVSLGM</sequence>
<dbReference type="SMART" id="SM00283">
    <property type="entry name" value="MA"/>
    <property type="match status" value="1"/>
</dbReference>
<dbReference type="PANTHER" id="PTHR32089">
    <property type="entry name" value="METHYL-ACCEPTING CHEMOTAXIS PROTEIN MCPB"/>
    <property type="match status" value="1"/>
</dbReference>
<dbReference type="Gene3D" id="3.30.450.20">
    <property type="entry name" value="PAS domain"/>
    <property type="match status" value="1"/>
</dbReference>
<dbReference type="PROSITE" id="PS50111">
    <property type="entry name" value="CHEMOTAXIS_TRANSDUC_2"/>
    <property type="match status" value="1"/>
</dbReference>
<dbReference type="EMBL" id="BLTE01000001">
    <property type="protein sequence ID" value="GFK92786.1"/>
    <property type="molecule type" value="Genomic_DNA"/>
</dbReference>
<evidence type="ECO:0000256" key="2">
    <source>
        <dbReference type="ARBA" id="ARBA00022553"/>
    </source>
</evidence>
<evidence type="ECO:0000256" key="5">
    <source>
        <dbReference type="ARBA" id="ARBA00022777"/>
    </source>
</evidence>
<comment type="subcellular location">
    <subcellularLocation>
        <location evidence="1">Membrane</location>
    </subcellularLocation>
</comment>
<dbReference type="InterPro" id="IPR013656">
    <property type="entry name" value="PAS_4"/>
</dbReference>
<dbReference type="SMART" id="SM00091">
    <property type="entry name" value="PAS"/>
    <property type="match status" value="1"/>
</dbReference>
<dbReference type="InterPro" id="IPR029150">
    <property type="entry name" value="dCache_3"/>
</dbReference>
<keyword evidence="6" id="KW-0067">ATP-binding</keyword>
<dbReference type="Pfam" id="PF14827">
    <property type="entry name" value="dCache_3"/>
    <property type="match status" value="1"/>
</dbReference>
<dbReference type="GO" id="GO:0005524">
    <property type="term" value="F:ATP binding"/>
    <property type="evidence" value="ECO:0007669"/>
    <property type="project" value="UniProtKB-KW"/>
</dbReference>
<dbReference type="Gene3D" id="1.10.287.950">
    <property type="entry name" value="Methyl-accepting chemotaxis protein"/>
    <property type="match status" value="1"/>
</dbReference>
<feature type="domain" description="HAMP" evidence="14">
    <location>
        <begin position="341"/>
        <end position="395"/>
    </location>
</feature>
<evidence type="ECO:0000256" key="9">
    <source>
        <dbReference type="ARBA" id="ARBA00029447"/>
    </source>
</evidence>
<keyword evidence="5" id="KW-0418">Kinase</keyword>
<proteinExistence type="inferred from homology"/>
<gene>
    <name evidence="15" type="primary">mcpQ_4</name>
    <name evidence="15" type="ORF">NNJEOMEG_00613</name>
</gene>
<evidence type="ECO:0000256" key="1">
    <source>
        <dbReference type="ARBA" id="ARBA00004370"/>
    </source>
</evidence>
<dbReference type="InterPro" id="IPR029151">
    <property type="entry name" value="Sensor-like_sf"/>
</dbReference>
<reference evidence="15 16" key="1">
    <citation type="submission" date="2020-04" db="EMBL/GenBank/DDBJ databases">
        <authorList>
            <consortium name="Desulfovibrio sp. FSS-1 genome sequencing consortium"/>
            <person name="Shimoshige H."/>
            <person name="Kobayashi H."/>
            <person name="Maekawa T."/>
        </authorList>
    </citation>
    <scope>NUCLEOTIDE SEQUENCE [LARGE SCALE GENOMIC DNA]</scope>
    <source>
        <strain evidence="15 16">SIID29052-01</strain>
    </source>
</reference>
<dbReference type="Gene3D" id="6.10.340.10">
    <property type="match status" value="1"/>
</dbReference>
<dbReference type="GO" id="GO:0016301">
    <property type="term" value="F:kinase activity"/>
    <property type="evidence" value="ECO:0007669"/>
    <property type="project" value="UniProtKB-KW"/>
</dbReference>
<dbReference type="CDD" id="cd00130">
    <property type="entry name" value="PAS"/>
    <property type="match status" value="1"/>
</dbReference>
<dbReference type="AlphaFoldDB" id="A0A6V8LSL6"/>
<dbReference type="SMART" id="SM00304">
    <property type="entry name" value="HAMP"/>
    <property type="match status" value="1"/>
</dbReference>
<keyword evidence="11" id="KW-0472">Membrane</keyword>
<dbReference type="RefSeq" id="WP_173081143.1">
    <property type="nucleotide sequence ID" value="NZ_BLTE01000001.1"/>
</dbReference>
<evidence type="ECO:0000256" key="4">
    <source>
        <dbReference type="ARBA" id="ARBA00022741"/>
    </source>
</evidence>
<dbReference type="PROSITE" id="PS50885">
    <property type="entry name" value="HAMP"/>
    <property type="match status" value="1"/>
</dbReference>
<dbReference type="PROSITE" id="PS50112">
    <property type="entry name" value="PAS"/>
    <property type="match status" value="1"/>
</dbReference>
<evidence type="ECO:0000256" key="6">
    <source>
        <dbReference type="ARBA" id="ARBA00022840"/>
    </source>
</evidence>
<dbReference type="Proteomes" id="UP000494245">
    <property type="component" value="Unassembled WGS sequence"/>
</dbReference>
<reference evidence="15 16" key="2">
    <citation type="submission" date="2020-05" db="EMBL/GenBank/DDBJ databases">
        <title>Draft genome sequence of Desulfovibrio sp. strainFSS-1.</title>
        <authorList>
            <person name="Shimoshige H."/>
            <person name="Kobayashi H."/>
            <person name="Maekawa T."/>
        </authorList>
    </citation>
    <scope>NUCLEOTIDE SEQUENCE [LARGE SCALE GENOMIC DNA]</scope>
    <source>
        <strain evidence="15 16">SIID29052-01</strain>
    </source>
</reference>
<feature type="domain" description="PAS" evidence="13">
    <location>
        <begin position="400"/>
        <end position="438"/>
    </location>
</feature>
<keyword evidence="11" id="KW-0812">Transmembrane</keyword>
<keyword evidence="4" id="KW-0547">Nucleotide-binding</keyword>
<evidence type="ECO:0000256" key="11">
    <source>
        <dbReference type="SAM" id="Phobius"/>
    </source>
</evidence>
<evidence type="ECO:0000256" key="7">
    <source>
        <dbReference type="ARBA" id="ARBA00023012"/>
    </source>
</evidence>
<keyword evidence="2" id="KW-0597">Phosphoprotein</keyword>
<dbReference type="InterPro" id="IPR003660">
    <property type="entry name" value="HAMP_dom"/>
</dbReference>
<dbReference type="InterPro" id="IPR035965">
    <property type="entry name" value="PAS-like_dom_sf"/>
</dbReference>
<dbReference type="InterPro" id="IPR004089">
    <property type="entry name" value="MCPsignal_dom"/>
</dbReference>
<evidence type="ECO:0000256" key="8">
    <source>
        <dbReference type="ARBA" id="ARBA00023224"/>
    </source>
</evidence>
<comment type="caution">
    <text evidence="15">The sequence shown here is derived from an EMBL/GenBank/DDBJ whole genome shotgun (WGS) entry which is preliminary data.</text>
</comment>
<dbReference type="GO" id="GO:0016020">
    <property type="term" value="C:membrane"/>
    <property type="evidence" value="ECO:0007669"/>
    <property type="project" value="UniProtKB-SubCell"/>
</dbReference>
<dbReference type="Pfam" id="PF00015">
    <property type="entry name" value="MCPsignal"/>
    <property type="match status" value="1"/>
</dbReference>
<dbReference type="SUPFAM" id="SSF103190">
    <property type="entry name" value="Sensory domain-like"/>
    <property type="match status" value="1"/>
</dbReference>
<evidence type="ECO:0000259" key="12">
    <source>
        <dbReference type="PROSITE" id="PS50111"/>
    </source>
</evidence>
<dbReference type="SUPFAM" id="SSF58104">
    <property type="entry name" value="Methyl-accepting chemotaxis protein (MCP) signaling domain"/>
    <property type="match status" value="1"/>
</dbReference>
<evidence type="ECO:0000259" key="14">
    <source>
        <dbReference type="PROSITE" id="PS50885"/>
    </source>
</evidence>
<evidence type="ECO:0000313" key="15">
    <source>
        <dbReference type="EMBL" id="GFK92786.1"/>
    </source>
</evidence>
<evidence type="ECO:0000256" key="10">
    <source>
        <dbReference type="PROSITE-ProRule" id="PRU00284"/>
    </source>
</evidence>
<accession>A0A6V8LSL6</accession>
<dbReference type="GO" id="GO:0000160">
    <property type="term" value="P:phosphorelay signal transduction system"/>
    <property type="evidence" value="ECO:0007669"/>
    <property type="project" value="UniProtKB-KW"/>
</dbReference>
<keyword evidence="3" id="KW-0808">Transferase</keyword>
<name>A0A6V8LSL6_9BACT</name>
<comment type="similarity">
    <text evidence="9">Belongs to the methyl-accepting chemotaxis (MCP) protein family.</text>
</comment>
<dbReference type="CDD" id="cd11386">
    <property type="entry name" value="MCP_signal"/>
    <property type="match status" value="1"/>
</dbReference>
<dbReference type="NCBIfam" id="TIGR00229">
    <property type="entry name" value="sensory_box"/>
    <property type="match status" value="1"/>
</dbReference>
<keyword evidence="16" id="KW-1185">Reference proteome</keyword>
<dbReference type="Pfam" id="PF08448">
    <property type="entry name" value="PAS_4"/>
    <property type="match status" value="1"/>
</dbReference>
<keyword evidence="7" id="KW-0902">Two-component regulatory system</keyword>
<feature type="transmembrane region" description="Helical" evidence="11">
    <location>
        <begin position="7"/>
        <end position="27"/>
    </location>
</feature>
<protein>
    <submittedName>
        <fullName evidence="15">Methyl-accepting chemotaxis protein McpQ</fullName>
    </submittedName>
</protein>
<keyword evidence="11" id="KW-1133">Transmembrane helix</keyword>
<feature type="domain" description="Methyl-accepting transducer" evidence="12">
    <location>
        <begin position="533"/>
        <end position="769"/>
    </location>
</feature>
<evidence type="ECO:0000313" key="16">
    <source>
        <dbReference type="Proteomes" id="UP000494245"/>
    </source>
</evidence>
<organism evidence="15 16">
    <name type="scientific">Fundidesulfovibrio magnetotacticus</name>
    <dbReference type="NCBI Taxonomy" id="2730080"/>
    <lineage>
        <taxon>Bacteria</taxon>
        <taxon>Pseudomonadati</taxon>
        <taxon>Thermodesulfobacteriota</taxon>
        <taxon>Desulfovibrionia</taxon>
        <taxon>Desulfovibrionales</taxon>
        <taxon>Desulfovibrionaceae</taxon>
        <taxon>Fundidesulfovibrio</taxon>
    </lineage>
</organism>
<dbReference type="InterPro" id="IPR000014">
    <property type="entry name" value="PAS"/>
</dbReference>
<keyword evidence="8 10" id="KW-0807">Transducer</keyword>